<evidence type="ECO:0000313" key="1">
    <source>
        <dbReference type="EMBL" id="CAD8997262.1"/>
    </source>
</evidence>
<protein>
    <submittedName>
        <fullName evidence="1">Uncharacterized protein</fullName>
    </submittedName>
</protein>
<sequence>MCASMRSFTYLRSMPTYDNPSASATCAISQFQCHFICIRAGHAVSYVDQSIQLKPQPPYHINHQIKRSQKWCQTRTLRFIKPKKCTMHHTFCLASKHAKAGQWIRRTQVAATFHCAVCSQFPLITSSSSSEYVEDAFPNLADQDP</sequence>
<dbReference type="AlphaFoldDB" id="A0A7S1N5E3"/>
<organism evidence="1">
    <name type="scientific">Eutreptiella gymnastica</name>
    <dbReference type="NCBI Taxonomy" id="73025"/>
    <lineage>
        <taxon>Eukaryota</taxon>
        <taxon>Discoba</taxon>
        <taxon>Euglenozoa</taxon>
        <taxon>Euglenida</taxon>
        <taxon>Spirocuta</taxon>
        <taxon>Euglenophyceae</taxon>
        <taxon>Eutreptiales</taxon>
        <taxon>Eutreptiaceae</taxon>
        <taxon>Eutreptiella</taxon>
    </lineage>
</organism>
<accession>A0A7S1N5E3</accession>
<name>A0A7S1N5E3_9EUGL</name>
<dbReference type="EMBL" id="HBGA01021553">
    <property type="protein sequence ID" value="CAD8997262.1"/>
    <property type="molecule type" value="Transcribed_RNA"/>
</dbReference>
<gene>
    <name evidence="1" type="ORF">EGYM00392_LOCUS8327</name>
</gene>
<proteinExistence type="predicted"/>
<reference evidence="1" key="1">
    <citation type="submission" date="2021-01" db="EMBL/GenBank/DDBJ databases">
        <authorList>
            <person name="Corre E."/>
            <person name="Pelletier E."/>
            <person name="Niang G."/>
            <person name="Scheremetjew M."/>
            <person name="Finn R."/>
            <person name="Kale V."/>
            <person name="Holt S."/>
            <person name="Cochrane G."/>
            <person name="Meng A."/>
            <person name="Brown T."/>
            <person name="Cohen L."/>
        </authorList>
    </citation>
    <scope>NUCLEOTIDE SEQUENCE</scope>
    <source>
        <strain evidence="1">NIES-381</strain>
    </source>
</reference>